<reference evidence="3" key="1">
    <citation type="submission" date="2020-10" db="EMBL/GenBank/DDBJ databases">
        <title>Microbiome of the Black Sea water column analyzed by genome centric metagenomics.</title>
        <authorList>
            <person name="Cabello-Yeves P.J."/>
            <person name="Callieri C."/>
            <person name="Picazo A."/>
            <person name="Mehrshad M."/>
            <person name="Haro-Moreno J.M."/>
            <person name="Roda-Garcia J."/>
            <person name="Dzembekova N."/>
            <person name="Slabakova V."/>
            <person name="Slabakova N."/>
            <person name="Moncheva S."/>
            <person name="Rodriguez-Valera F."/>
        </authorList>
    </citation>
    <scope>NUCLEOTIDE SEQUENCE</scope>
    <source>
        <strain evidence="3">BS307-5m-G5</strain>
    </source>
</reference>
<dbReference type="InterPro" id="IPR025110">
    <property type="entry name" value="AMP-bd_C"/>
</dbReference>
<dbReference type="Pfam" id="PF13193">
    <property type="entry name" value="AMP-binding_C"/>
    <property type="match status" value="1"/>
</dbReference>
<dbReference type="InterPro" id="IPR000873">
    <property type="entry name" value="AMP-dep_synth/lig_dom"/>
</dbReference>
<dbReference type="Gene3D" id="3.30.300.30">
    <property type="match status" value="1"/>
</dbReference>
<dbReference type="InterPro" id="IPR050237">
    <property type="entry name" value="ATP-dep_AMP-bd_enzyme"/>
</dbReference>
<feature type="domain" description="AMP-binding enzyme C-terminal" evidence="2">
    <location>
        <begin position="445"/>
        <end position="507"/>
    </location>
</feature>
<evidence type="ECO:0000313" key="4">
    <source>
        <dbReference type="Proteomes" id="UP000785783"/>
    </source>
</evidence>
<evidence type="ECO:0000313" key="3">
    <source>
        <dbReference type="EMBL" id="MBL6761264.1"/>
    </source>
</evidence>
<gene>
    <name evidence="3" type="ORF">ISQ19_01030</name>
</gene>
<name>A0A937L378_9PROT</name>
<dbReference type="InterPro" id="IPR020845">
    <property type="entry name" value="AMP-binding_CS"/>
</dbReference>
<dbReference type="GO" id="GO:0016878">
    <property type="term" value="F:acid-thiol ligase activity"/>
    <property type="evidence" value="ECO:0007669"/>
    <property type="project" value="UniProtKB-ARBA"/>
</dbReference>
<feature type="domain" description="AMP-dependent synthetase/ligase" evidence="1">
    <location>
        <begin position="19"/>
        <end position="386"/>
    </location>
</feature>
<organism evidence="3 4">
    <name type="scientific">PS1 clade bacterium</name>
    <dbReference type="NCBI Taxonomy" id="2175152"/>
    <lineage>
        <taxon>Bacteria</taxon>
        <taxon>Pseudomonadati</taxon>
        <taxon>Pseudomonadota</taxon>
        <taxon>Alphaproteobacteria</taxon>
        <taxon>PS1 clade</taxon>
    </lineage>
</organism>
<dbReference type="PROSITE" id="PS00455">
    <property type="entry name" value="AMP_BINDING"/>
    <property type="match status" value="1"/>
</dbReference>
<dbReference type="EMBL" id="JADHOK010000006">
    <property type="protein sequence ID" value="MBL6761264.1"/>
    <property type="molecule type" value="Genomic_DNA"/>
</dbReference>
<dbReference type="InterPro" id="IPR045851">
    <property type="entry name" value="AMP-bd_C_sf"/>
</dbReference>
<proteinExistence type="predicted"/>
<dbReference type="Gene3D" id="3.40.50.12780">
    <property type="entry name" value="N-terminal domain of ligase-like"/>
    <property type="match status" value="1"/>
</dbReference>
<dbReference type="SUPFAM" id="SSF56801">
    <property type="entry name" value="Acetyl-CoA synthetase-like"/>
    <property type="match status" value="1"/>
</dbReference>
<dbReference type="Proteomes" id="UP000785783">
    <property type="component" value="Unassembled WGS sequence"/>
</dbReference>
<evidence type="ECO:0000259" key="1">
    <source>
        <dbReference type="Pfam" id="PF00501"/>
    </source>
</evidence>
<dbReference type="InterPro" id="IPR042099">
    <property type="entry name" value="ANL_N_sf"/>
</dbReference>
<comment type="caution">
    <text evidence="3">The sequence shown here is derived from an EMBL/GenBank/DDBJ whole genome shotgun (WGS) entry which is preliminary data.</text>
</comment>
<protein>
    <submittedName>
        <fullName evidence="3">Acyl-CoA synthetase</fullName>
    </submittedName>
</protein>
<dbReference type="Pfam" id="PF00501">
    <property type="entry name" value="AMP-binding"/>
    <property type="match status" value="1"/>
</dbReference>
<dbReference type="NCBIfam" id="NF005863">
    <property type="entry name" value="PRK07798.1"/>
    <property type="match status" value="1"/>
</dbReference>
<evidence type="ECO:0000259" key="2">
    <source>
        <dbReference type="Pfam" id="PF13193"/>
    </source>
</evidence>
<dbReference type="PANTHER" id="PTHR43767:SF1">
    <property type="entry name" value="NONRIBOSOMAL PEPTIDE SYNTHASE PES1 (EUROFUNG)-RELATED"/>
    <property type="match status" value="1"/>
</dbReference>
<accession>A0A937L378</accession>
<dbReference type="AlphaFoldDB" id="A0A937L378"/>
<sequence length="538" mass="59216">MQWNFGDIIDAIVPALPEGHLALVHGDREISWAEMNARSNNLARNLRANGAETGDKVGFYMRNRPEYSELLVACFRGRLTHVNVNYRYVADEVHYIFDNSDATVVVYGKEFRDNIEELRPRLPKVKQWIEVGDGKDLPEGIVDYETLVNEGDGSNLDIERSGEDLLFLYTGGTTGMPKGVMWEHHALRETQTLALRALGEVPENMDDIVNQIKQSGPGQVYIPACPLMHGTGLFTAMGVLMSGGTIVTLEAASLNPSELWSTVERRGVEYMAIVGDAFAKPMLSELEENPGKYDVSSVASIISSGVMWSMEVKQEMLKYLPDECMLADSFGSSEAIGFGSSLTMKNMPVKTAKFTTNDFCKVFDENDNEIPWGSETPGFIAFGGPIPLGYYKDEEKTAKTFKTINGQRFSIPGDYCLVSPEGELTLLGRGSVCINSAGEKIYPEEVEETLKLHDAIDDALVVGVPDEKWGQAVTAVVKTVEGGGFDEEELKIFCKAKLAAYKAPKHVFHGGPPFRAPNGKADYKSVTEFAVAEVEKRA</sequence>
<dbReference type="PANTHER" id="PTHR43767">
    <property type="entry name" value="LONG-CHAIN-FATTY-ACID--COA LIGASE"/>
    <property type="match status" value="1"/>
</dbReference>